<dbReference type="AlphaFoldDB" id="A0AAV4NBZ7"/>
<comment type="caution">
    <text evidence="1">The sequence shown here is derived from an EMBL/GenBank/DDBJ whole genome shotgun (WGS) entry which is preliminary data.</text>
</comment>
<dbReference type="EMBL" id="BPLR01020721">
    <property type="protein sequence ID" value="GIX81874.1"/>
    <property type="molecule type" value="Genomic_DNA"/>
</dbReference>
<reference evidence="1 2" key="1">
    <citation type="submission" date="2021-06" db="EMBL/GenBank/DDBJ databases">
        <title>Caerostris extrusa draft genome.</title>
        <authorList>
            <person name="Kono N."/>
            <person name="Arakawa K."/>
        </authorList>
    </citation>
    <scope>NUCLEOTIDE SEQUENCE [LARGE SCALE GENOMIC DNA]</scope>
</reference>
<accession>A0AAV4NBZ7</accession>
<proteinExistence type="predicted"/>
<dbReference type="Proteomes" id="UP001054945">
    <property type="component" value="Unassembled WGS sequence"/>
</dbReference>
<evidence type="ECO:0000313" key="2">
    <source>
        <dbReference type="Proteomes" id="UP001054945"/>
    </source>
</evidence>
<evidence type="ECO:0000313" key="1">
    <source>
        <dbReference type="EMBL" id="GIX81874.1"/>
    </source>
</evidence>
<protein>
    <submittedName>
        <fullName evidence="1">Uncharacterized protein</fullName>
    </submittedName>
</protein>
<sequence length="70" mass="7877">MEDLKESGCRILTADRKSDSLISVNPSTQDSSDTKTFVTVKDRLFPGCIHRLEPDERKSVPDFTAKQTFS</sequence>
<gene>
    <name evidence="1" type="ORF">CEXT_731871</name>
</gene>
<keyword evidence="2" id="KW-1185">Reference proteome</keyword>
<organism evidence="1 2">
    <name type="scientific">Caerostris extrusa</name>
    <name type="common">Bark spider</name>
    <name type="synonym">Caerostris bankana</name>
    <dbReference type="NCBI Taxonomy" id="172846"/>
    <lineage>
        <taxon>Eukaryota</taxon>
        <taxon>Metazoa</taxon>
        <taxon>Ecdysozoa</taxon>
        <taxon>Arthropoda</taxon>
        <taxon>Chelicerata</taxon>
        <taxon>Arachnida</taxon>
        <taxon>Araneae</taxon>
        <taxon>Araneomorphae</taxon>
        <taxon>Entelegynae</taxon>
        <taxon>Araneoidea</taxon>
        <taxon>Araneidae</taxon>
        <taxon>Caerostris</taxon>
    </lineage>
</organism>
<name>A0AAV4NBZ7_CAEEX</name>